<organism evidence="2 3">
    <name type="scientific">Oricola thermophila</name>
    <dbReference type="NCBI Taxonomy" id="2742145"/>
    <lineage>
        <taxon>Bacteria</taxon>
        <taxon>Pseudomonadati</taxon>
        <taxon>Pseudomonadota</taxon>
        <taxon>Alphaproteobacteria</taxon>
        <taxon>Hyphomicrobiales</taxon>
        <taxon>Ahrensiaceae</taxon>
        <taxon>Oricola</taxon>
    </lineage>
</organism>
<evidence type="ECO:0000313" key="2">
    <source>
        <dbReference type="EMBL" id="QKV20393.1"/>
    </source>
</evidence>
<dbReference type="InterPro" id="IPR018759">
    <property type="entry name" value="BBP2_2"/>
</dbReference>
<evidence type="ECO:0000313" key="3">
    <source>
        <dbReference type="Proteomes" id="UP000509367"/>
    </source>
</evidence>
<name>A0A6N1VJ19_9HYPH</name>
<gene>
    <name evidence="2" type="ORF">HTY61_19020</name>
</gene>
<dbReference type="Proteomes" id="UP000509367">
    <property type="component" value="Chromosome"/>
</dbReference>
<reference evidence="2 3" key="1">
    <citation type="submission" date="2020-06" db="EMBL/GenBank/DDBJ databases">
        <title>Oricola thermophila sp. nov. isolated from a tidal sediments.</title>
        <authorList>
            <person name="Kwon K.K."/>
            <person name="Yang S.-H."/>
            <person name="Park M.-J."/>
        </authorList>
    </citation>
    <scope>NUCLEOTIDE SEQUENCE [LARGE SCALE GENOMIC DNA]</scope>
    <source>
        <strain evidence="2 3">MEBiC13590</strain>
    </source>
</reference>
<feature type="region of interest" description="Disordered" evidence="1">
    <location>
        <begin position="1"/>
        <end position="71"/>
    </location>
</feature>
<dbReference type="Pfam" id="PF10082">
    <property type="entry name" value="BBP2_2"/>
    <property type="match status" value="1"/>
</dbReference>
<dbReference type="AlphaFoldDB" id="A0A6N1VJ19"/>
<proteinExistence type="predicted"/>
<dbReference type="EMBL" id="CP054836">
    <property type="protein sequence ID" value="QKV20393.1"/>
    <property type="molecule type" value="Genomic_DNA"/>
</dbReference>
<dbReference type="KEGG" id="orm:HTY61_19020"/>
<dbReference type="RefSeq" id="WP_175278284.1">
    <property type="nucleotide sequence ID" value="NZ_CP054836.1"/>
</dbReference>
<accession>A0A6N1VJ19</accession>
<keyword evidence="3" id="KW-1185">Reference proteome</keyword>
<evidence type="ECO:0000256" key="1">
    <source>
        <dbReference type="SAM" id="MobiDB-lite"/>
    </source>
</evidence>
<protein>
    <submittedName>
        <fullName evidence="2">Outer membrane beta-barrel protein</fullName>
    </submittedName>
</protein>
<sequence>MLASQGSAFAQDVDPLGEDVGAQVLAADQASETEPAEMTSPPVRGAVQRSLSVDPVTPIGRSRGRSEDDPFAAPGLRFGSFVLRPTLELGLTGSRTMGASGATMDRTIGESSLQIDMESEWDRHALGVSVEGGLQRGFGDGNELEPELNVDATARADLGSDTTLTGRVGYAYETENGQSAAYLAATDPLLVPAVTGINDPATQTFSGGLALRRDFGRFHGEAEASAERNIHGTAKLSNGTSISQRDLDNTVYDFRLRAGFDMSPVFSPFLETTFGLRRMDSKPDSGGANRDAYRYGIRAGTGVDLGEKLNGEVSVGFIAEDIADAALEDLRGVSFDAALNWSPRRGTDVALTMTTSTESGSRSGSSGALLYAAELGVTHRARADLTFEGALGAEYRDARGMADEVTVDGSVALTYWFNRFTGLTTRIEHERTTSSDAALRSEETSAFVGLTLQR</sequence>